<evidence type="ECO:0000313" key="7">
    <source>
        <dbReference type="Proteomes" id="UP000749559"/>
    </source>
</evidence>
<evidence type="ECO:0000256" key="1">
    <source>
        <dbReference type="ARBA" id="ARBA00004123"/>
    </source>
</evidence>
<feature type="compositionally biased region" description="Basic and acidic residues" evidence="5">
    <location>
        <begin position="1266"/>
        <end position="1279"/>
    </location>
</feature>
<feature type="region of interest" description="Disordered" evidence="5">
    <location>
        <begin position="652"/>
        <end position="681"/>
    </location>
</feature>
<feature type="compositionally biased region" description="Basic and acidic residues" evidence="5">
    <location>
        <begin position="1241"/>
        <end position="1258"/>
    </location>
</feature>
<dbReference type="Pfam" id="PF05029">
    <property type="entry name" value="TIMELESS_C"/>
    <property type="match status" value="1"/>
</dbReference>
<feature type="compositionally biased region" description="Basic and acidic residues" evidence="5">
    <location>
        <begin position="1390"/>
        <end position="1400"/>
    </location>
</feature>
<evidence type="ECO:0000256" key="5">
    <source>
        <dbReference type="SAM" id="MobiDB-lite"/>
    </source>
</evidence>
<dbReference type="PANTHER" id="PTHR22940:SF4">
    <property type="entry name" value="PROTEIN TIMELESS HOMOLOG"/>
    <property type="match status" value="1"/>
</dbReference>
<evidence type="ECO:0000256" key="4">
    <source>
        <dbReference type="ARBA" id="ARBA00023306"/>
    </source>
</evidence>
<feature type="compositionally biased region" description="Basic residues" evidence="5">
    <location>
        <begin position="1144"/>
        <end position="1166"/>
    </location>
</feature>
<accession>A0A8J1Y0S8</accession>
<evidence type="ECO:0000313" key="6">
    <source>
        <dbReference type="EMBL" id="CAH1773613.1"/>
    </source>
</evidence>
<feature type="region of interest" description="Disordered" evidence="5">
    <location>
        <begin position="519"/>
        <end position="549"/>
    </location>
</feature>
<feature type="compositionally biased region" description="Basic and acidic residues" evidence="5">
    <location>
        <begin position="1207"/>
        <end position="1223"/>
    </location>
</feature>
<evidence type="ECO:0000256" key="2">
    <source>
        <dbReference type="ARBA" id="ARBA00008174"/>
    </source>
</evidence>
<dbReference type="PANTHER" id="PTHR22940">
    <property type="entry name" value="TIMEOUT/TIMELESS-2"/>
    <property type="match status" value="1"/>
</dbReference>
<feature type="compositionally biased region" description="Basic residues" evidence="5">
    <location>
        <begin position="949"/>
        <end position="962"/>
    </location>
</feature>
<evidence type="ECO:0000256" key="3">
    <source>
        <dbReference type="ARBA" id="ARBA00023242"/>
    </source>
</evidence>
<comment type="similarity">
    <text evidence="2">Belongs to the timeless family.</text>
</comment>
<feature type="compositionally biased region" description="Basic and acidic residues" evidence="5">
    <location>
        <begin position="1458"/>
        <end position="1468"/>
    </location>
</feature>
<feature type="region of interest" description="Disordered" evidence="5">
    <location>
        <begin position="232"/>
        <end position="251"/>
    </location>
</feature>
<dbReference type="GO" id="GO:0043111">
    <property type="term" value="P:replication fork arrest"/>
    <property type="evidence" value="ECO:0007669"/>
    <property type="project" value="TreeGrafter"/>
</dbReference>
<dbReference type="GO" id="GO:0031298">
    <property type="term" value="C:replication fork protection complex"/>
    <property type="evidence" value="ECO:0007669"/>
    <property type="project" value="TreeGrafter"/>
</dbReference>
<feature type="compositionally biased region" description="Basic and acidic residues" evidence="5">
    <location>
        <begin position="242"/>
        <end position="251"/>
    </location>
</feature>
<dbReference type="GO" id="GO:0000076">
    <property type="term" value="P:DNA replication checkpoint signaling"/>
    <property type="evidence" value="ECO:0007669"/>
    <property type="project" value="TreeGrafter"/>
</dbReference>
<dbReference type="Pfam" id="PF04821">
    <property type="entry name" value="TIMELESS"/>
    <property type="match status" value="1"/>
</dbReference>
<dbReference type="GO" id="GO:0048511">
    <property type="term" value="P:rhythmic process"/>
    <property type="evidence" value="ECO:0007669"/>
    <property type="project" value="UniProtKB-KW"/>
</dbReference>
<dbReference type="InterPro" id="IPR007725">
    <property type="entry name" value="TIMELESS_C"/>
</dbReference>
<feature type="region of interest" description="Disordered" evidence="5">
    <location>
        <begin position="1123"/>
        <end position="1472"/>
    </location>
</feature>
<dbReference type="OrthoDB" id="310853at2759"/>
<keyword evidence="3" id="KW-0539">Nucleus</keyword>
<reference evidence="6" key="1">
    <citation type="submission" date="2022-03" db="EMBL/GenBank/DDBJ databases">
        <authorList>
            <person name="Martin C."/>
        </authorList>
    </citation>
    <scope>NUCLEOTIDE SEQUENCE</scope>
</reference>
<feature type="region of interest" description="Disordered" evidence="5">
    <location>
        <begin position="949"/>
        <end position="1027"/>
    </location>
</feature>
<proteinExistence type="inferred from homology"/>
<comment type="subcellular location">
    <subcellularLocation>
        <location evidence="1">Nucleus</location>
    </subcellularLocation>
</comment>
<dbReference type="Pfam" id="PF26019">
    <property type="entry name" value="HTH_TIMELESS"/>
    <property type="match status" value="2"/>
</dbReference>
<feature type="compositionally biased region" description="Basic residues" evidence="5">
    <location>
        <begin position="519"/>
        <end position="537"/>
    </location>
</feature>
<dbReference type="InterPro" id="IPR044998">
    <property type="entry name" value="Timeless"/>
</dbReference>
<protein>
    <submittedName>
        <fullName evidence="6">Uncharacterized protein</fullName>
    </submittedName>
</protein>
<sequence>MPVVNTELQATCSALGYQEGNTYVREPDCLETVKDLIRFLKREEETCDIRRQLGEVQILQNDLIPILKEYKDDKILVETVLRLMVNLTQPAILCFRNFIPEDKTTRKEFIEVEGILRMYKAAFADEALFAVLTKKLGDNLQLDWESRHEDDRMLIERILILVRNILHIQPDLGEEKRTDDDASIHDQVLWALHVSGMEDLLLYIASSQEERQFAMHCLEIVSLMFKEQTPEQLANAGSSRSLTEKERDERELELVREKERAQKKANMKKFSTRHSRFGGTYVVSNMQSITENSMIYHRSLGEVNNISFDHEKRPKKRGKNRKPITEADLTRRSTLSIRMFLKDFCVNFLENCYNPLMYAVKDNINHSKTQDNDETYYLWAMRFFMEFSRLYKFRIDVIGETMSSQAFHFVQTNLTTYFEMISMEKKDAKIWSRRVHIALRAYYELLQTLFAMDSSKDPQLRESANVIKGNVFYLMEYRDTFINLLKNFNESRQSRAFLTDLVDATHLYTKMLEKYSKGHSHLMVQKKRKKSKKKKKQQAAPPPTVEAEFSPEQLDDMWDEVSSDLSAIFQGRGNIPEDVTPFDAASEEDIDQQRMDAMMRVQESLRENRPGEAIALFRAAREVWPENDEFGSADMSPEDEFMALREVFMANLHQPAPPPPPIEESDHSQEEDTEDEMPQFHESETEFEFGGFIRRFCQTNVLKAYTLLFADFKKNSNQTNHACVKMFHRMAVDLDLPGMLFQMRLFRIFQEIMFHPSAKSQHMKELVKFAHFIVRKFFEVAAKNDKVFIEILFWKNVRESTELMEGGYGTYKAEAKSGKVLWSEEEEMELQQLYEQYRDMEGGDLDVVDNIMVHIIDQTKTRRQIIKKLTNLELIENAASLKKSKGGAPRGVWLEEHEAELRELFEKHKDADDIMGNIIPEMSIKRSKKKVQDKILELGLVTDKTKLYKRRARKSGGKKGKKGGNPWEEGANDELLPTDSSSDDDPAHNDAHHPTSESSMSSDGESSDNEEPSADDATITHSEQATGSVKDMMVNVIENGMSDQIVWIKEGLQRTAADKEEDGDDGDPIPIVPITEENCDAMENATFAQFLQIIGITPPSEDNQQAFWRIPGSMSAPALCTLADALDPDDPDKANTITPVQAKQPKKKDPRKKMLKKLAKQKRKDRKAKEKDSRHKKRMNAANFALTPSTSGEKPNKTKKKSRLRAPIRDNSSDSDSDADRLIIDTSHASPVKSKAKKTQKAPEPKETENQFKSKEFISDDDSSSDDDKPLTKSKKSTDFPRSQKSGMDSDSDSSVELDRSTSQRSSRGSRSPSQRSRNSSQGSNRSRSSSRGSRSSSRGSRSSSRGSRNSSRGSRTSSRGSRRSSRGSRGSSRESRSSSRESNISASGHKSESDKENEKPSQVTSDSSSDDEPLSMQRKRNRNPTQSSDSESDTNHSKKPTSKRARLGSDSDEDDSNDKTTSDKYKDLASFPATMMSQNFSDSDSDVNDHIPLRRAVKRTAIESDSE</sequence>
<dbReference type="Proteomes" id="UP000749559">
    <property type="component" value="Unassembled WGS sequence"/>
</dbReference>
<dbReference type="InterPro" id="IPR006906">
    <property type="entry name" value="Timeless_N"/>
</dbReference>
<comment type="caution">
    <text evidence="6">The sequence shown here is derived from an EMBL/GenBank/DDBJ whole genome shotgun (WGS) entry which is preliminary data.</text>
</comment>
<feature type="compositionally biased region" description="Polar residues" evidence="5">
    <location>
        <begin position="1280"/>
        <end position="1289"/>
    </location>
</feature>
<dbReference type="GO" id="GO:0006281">
    <property type="term" value="P:DNA repair"/>
    <property type="evidence" value="ECO:0007669"/>
    <property type="project" value="TreeGrafter"/>
</dbReference>
<dbReference type="EMBL" id="CAIIXF020000001">
    <property type="protein sequence ID" value="CAH1773613.1"/>
    <property type="molecule type" value="Genomic_DNA"/>
</dbReference>
<feature type="compositionally biased region" description="Basic residues" evidence="5">
    <location>
        <begin position="1197"/>
        <end position="1206"/>
    </location>
</feature>
<keyword evidence="7" id="KW-1185">Reference proteome</keyword>
<keyword evidence="4" id="KW-0131">Cell cycle</keyword>
<feature type="compositionally biased region" description="Polar residues" evidence="5">
    <location>
        <begin position="232"/>
        <end position="241"/>
    </location>
</feature>
<name>A0A8J1Y0S8_OWEFU</name>
<organism evidence="6 7">
    <name type="scientific">Owenia fusiformis</name>
    <name type="common">Polychaete worm</name>
    <dbReference type="NCBI Taxonomy" id="6347"/>
    <lineage>
        <taxon>Eukaryota</taxon>
        <taxon>Metazoa</taxon>
        <taxon>Spiralia</taxon>
        <taxon>Lophotrochozoa</taxon>
        <taxon>Annelida</taxon>
        <taxon>Polychaeta</taxon>
        <taxon>Sedentaria</taxon>
        <taxon>Canalipalpata</taxon>
        <taxon>Sabellida</taxon>
        <taxon>Oweniida</taxon>
        <taxon>Oweniidae</taxon>
        <taxon>Owenia</taxon>
    </lineage>
</organism>
<dbReference type="GO" id="GO:0003677">
    <property type="term" value="F:DNA binding"/>
    <property type="evidence" value="ECO:0007669"/>
    <property type="project" value="TreeGrafter"/>
</dbReference>
<feature type="compositionally biased region" description="Low complexity" evidence="5">
    <location>
        <begin position="1303"/>
        <end position="1360"/>
    </location>
</feature>
<feature type="compositionally biased region" description="Basic and acidic residues" evidence="5">
    <location>
        <begin position="985"/>
        <end position="995"/>
    </location>
</feature>
<gene>
    <name evidence="6" type="ORF">OFUS_LOCUS1188</name>
</gene>
<feature type="compositionally biased region" description="Acidic residues" evidence="5">
    <location>
        <begin position="1005"/>
        <end position="1014"/>
    </location>
</feature>
<feature type="compositionally biased region" description="Basic residues" evidence="5">
    <location>
        <begin position="1438"/>
        <end position="1447"/>
    </location>
</feature>